<evidence type="ECO:0000256" key="1">
    <source>
        <dbReference type="SAM" id="MobiDB-lite"/>
    </source>
</evidence>
<comment type="caution">
    <text evidence="2">The sequence shown here is derived from an EMBL/GenBank/DDBJ whole genome shotgun (WGS) entry which is preliminary data.</text>
</comment>
<feature type="compositionally biased region" description="Polar residues" evidence="1">
    <location>
        <begin position="116"/>
        <end position="133"/>
    </location>
</feature>
<gene>
    <name evidence="2" type="ORF">IQ24_01828</name>
</gene>
<dbReference type="Proteomes" id="UP000316225">
    <property type="component" value="Unassembled WGS sequence"/>
</dbReference>
<proteinExistence type="predicted"/>
<sequence length="215" mass="23573">MAASWALNDTATDVLKHVQTRMDDVFDRPTRFAKNAFMVRGARPTRLEASVEERPSVGKRHFLKVQERGGPRGNTGLESLLQSRLAYDGHITAVTPAGGAKLDAFGNWSRGERNQALSAVQSQRDATSNTSPASRKRNRKRAGFFVPRASSKLSPGIWKRDADGSISKVLNFTAAVPVYEKRLGFFDGAVDVHAARLPGHMRRTLAKMLAKRSGA</sequence>
<dbReference type="AlphaFoldDB" id="A0A562NQA6"/>
<accession>A0A562NQA6</accession>
<reference evidence="2 3" key="1">
    <citation type="journal article" date="2015" name="Stand. Genomic Sci.">
        <title>Genomic Encyclopedia of Bacterial and Archaeal Type Strains, Phase III: the genomes of soil and plant-associated and newly described type strains.</title>
        <authorList>
            <person name="Whitman W.B."/>
            <person name="Woyke T."/>
            <person name="Klenk H.P."/>
            <person name="Zhou Y."/>
            <person name="Lilburn T.G."/>
            <person name="Beck B.J."/>
            <person name="De Vos P."/>
            <person name="Vandamme P."/>
            <person name="Eisen J.A."/>
            <person name="Garrity G."/>
            <person name="Hugenholtz P."/>
            <person name="Kyrpides N.C."/>
        </authorList>
    </citation>
    <scope>NUCLEOTIDE SEQUENCE [LARGE SCALE GENOMIC DNA]</scope>
    <source>
        <strain evidence="2 3">CGMCC 1.5364</strain>
    </source>
</reference>
<evidence type="ECO:0000313" key="2">
    <source>
        <dbReference type="EMBL" id="TWI34313.1"/>
    </source>
</evidence>
<protein>
    <submittedName>
        <fullName evidence="2">Uncharacterized protein</fullName>
    </submittedName>
</protein>
<keyword evidence="3" id="KW-1185">Reference proteome</keyword>
<name>A0A562NQA6_9RHOB</name>
<dbReference type="EMBL" id="VLKU01000005">
    <property type="protein sequence ID" value="TWI34313.1"/>
    <property type="molecule type" value="Genomic_DNA"/>
</dbReference>
<evidence type="ECO:0000313" key="3">
    <source>
        <dbReference type="Proteomes" id="UP000316225"/>
    </source>
</evidence>
<organism evidence="2 3">
    <name type="scientific">Paracoccus sulfuroxidans</name>
    <dbReference type="NCBI Taxonomy" id="384678"/>
    <lineage>
        <taxon>Bacteria</taxon>
        <taxon>Pseudomonadati</taxon>
        <taxon>Pseudomonadota</taxon>
        <taxon>Alphaproteobacteria</taxon>
        <taxon>Rhodobacterales</taxon>
        <taxon>Paracoccaceae</taxon>
        <taxon>Paracoccus</taxon>
    </lineage>
</organism>
<feature type="region of interest" description="Disordered" evidence="1">
    <location>
        <begin position="116"/>
        <end position="145"/>
    </location>
</feature>